<keyword evidence="2 5" id="KW-0238">DNA-binding</keyword>
<dbReference type="PANTHER" id="PTHR24333:SF5">
    <property type="entry name" value="VENT HOMEOBOX"/>
    <property type="match status" value="1"/>
</dbReference>
<dbReference type="CDD" id="cd00086">
    <property type="entry name" value="homeodomain"/>
    <property type="match status" value="1"/>
</dbReference>
<dbReference type="AlphaFoldDB" id="A0AAD9R770"/>
<feature type="domain" description="Homeobox" evidence="8">
    <location>
        <begin position="115"/>
        <end position="175"/>
    </location>
</feature>
<feature type="compositionally biased region" description="Basic and acidic residues" evidence="7">
    <location>
        <begin position="177"/>
        <end position="211"/>
    </location>
</feature>
<dbReference type="GO" id="GO:0003677">
    <property type="term" value="F:DNA binding"/>
    <property type="evidence" value="ECO:0007669"/>
    <property type="project" value="UniProtKB-UniRule"/>
</dbReference>
<dbReference type="InterPro" id="IPR017970">
    <property type="entry name" value="Homeobox_CS"/>
</dbReference>
<evidence type="ECO:0000313" key="10">
    <source>
        <dbReference type="Proteomes" id="UP001249851"/>
    </source>
</evidence>
<evidence type="ECO:0000256" key="2">
    <source>
        <dbReference type="ARBA" id="ARBA00023125"/>
    </source>
</evidence>
<dbReference type="FunFam" id="1.10.10.60:FF:000682">
    <property type="entry name" value="Predicted protein"/>
    <property type="match status" value="1"/>
</dbReference>
<keyword evidence="4 5" id="KW-0539">Nucleus</keyword>
<evidence type="ECO:0000259" key="8">
    <source>
        <dbReference type="PROSITE" id="PS50071"/>
    </source>
</evidence>
<dbReference type="SMART" id="SM00389">
    <property type="entry name" value="HOX"/>
    <property type="match status" value="1"/>
</dbReference>
<dbReference type="GO" id="GO:0000981">
    <property type="term" value="F:DNA-binding transcription factor activity, RNA polymerase II-specific"/>
    <property type="evidence" value="ECO:0007669"/>
    <property type="project" value="InterPro"/>
</dbReference>
<dbReference type="Pfam" id="PF00046">
    <property type="entry name" value="Homeodomain"/>
    <property type="match status" value="1"/>
</dbReference>
<evidence type="ECO:0000256" key="6">
    <source>
        <dbReference type="RuleBase" id="RU000682"/>
    </source>
</evidence>
<protein>
    <submittedName>
        <fullName evidence="9">Homeobox protein BarH-like 1b</fullName>
    </submittedName>
</protein>
<dbReference type="PRINTS" id="PR00024">
    <property type="entry name" value="HOMEOBOX"/>
</dbReference>
<evidence type="ECO:0000256" key="7">
    <source>
        <dbReference type="SAM" id="MobiDB-lite"/>
    </source>
</evidence>
<evidence type="ECO:0000256" key="5">
    <source>
        <dbReference type="PROSITE-ProRule" id="PRU00108"/>
    </source>
</evidence>
<dbReference type="PROSITE" id="PS50071">
    <property type="entry name" value="HOMEOBOX_2"/>
    <property type="match status" value="1"/>
</dbReference>
<reference evidence="9" key="1">
    <citation type="journal article" date="2023" name="G3 (Bethesda)">
        <title>Whole genome assembly and annotation of the endangered Caribbean coral Acropora cervicornis.</title>
        <authorList>
            <person name="Selwyn J.D."/>
            <person name="Vollmer S.V."/>
        </authorList>
    </citation>
    <scope>NUCLEOTIDE SEQUENCE</scope>
    <source>
        <strain evidence="9">K2</strain>
    </source>
</reference>
<sequence length="225" mass="25933">MYYQDSFLFYQKPQYMQNNLFSPPTHFLDESRICNPSQPCFMTKQTSAFTQPEAFNSNLPSQFPFSYGTDPRALLPSSSGKLSIPESSASSEITIHHPLPVYFRVKPALRTPSGKRCRKSRTVFTDLQLRVLEKKFSEQRYLDSTNRTRLSQILGLNEAQVKTWFQNRRMKWKRREAKTDKPDSSSLGKKGENLARDQGNTDKETMIKGGEKFGNTTLSSYCRDN</sequence>
<accession>A0AAD9R770</accession>
<evidence type="ECO:0000313" key="9">
    <source>
        <dbReference type="EMBL" id="KAK2574056.1"/>
    </source>
</evidence>
<organism evidence="9 10">
    <name type="scientific">Acropora cervicornis</name>
    <name type="common">Staghorn coral</name>
    <dbReference type="NCBI Taxonomy" id="6130"/>
    <lineage>
        <taxon>Eukaryota</taxon>
        <taxon>Metazoa</taxon>
        <taxon>Cnidaria</taxon>
        <taxon>Anthozoa</taxon>
        <taxon>Hexacorallia</taxon>
        <taxon>Scleractinia</taxon>
        <taxon>Astrocoeniina</taxon>
        <taxon>Acroporidae</taxon>
        <taxon>Acropora</taxon>
    </lineage>
</organism>
<gene>
    <name evidence="9" type="ORF">P5673_000179</name>
</gene>
<comment type="subcellular location">
    <subcellularLocation>
        <location evidence="1 5 6">Nucleus</location>
    </subcellularLocation>
</comment>
<dbReference type="Proteomes" id="UP001249851">
    <property type="component" value="Unassembled WGS sequence"/>
</dbReference>
<dbReference type="InterPro" id="IPR001356">
    <property type="entry name" value="HD"/>
</dbReference>
<dbReference type="PANTHER" id="PTHR24333">
    <property type="entry name" value="HOMEO BOX HB9 LIKE A-RELATED"/>
    <property type="match status" value="1"/>
</dbReference>
<keyword evidence="3 5" id="KW-0371">Homeobox</keyword>
<dbReference type="InterPro" id="IPR020479">
    <property type="entry name" value="HD_metazoa"/>
</dbReference>
<keyword evidence="10" id="KW-1185">Reference proteome</keyword>
<feature type="DNA-binding region" description="Homeobox" evidence="5">
    <location>
        <begin position="117"/>
        <end position="176"/>
    </location>
</feature>
<dbReference type="Gene3D" id="1.10.10.60">
    <property type="entry name" value="Homeodomain-like"/>
    <property type="match status" value="1"/>
</dbReference>
<dbReference type="GO" id="GO:0005634">
    <property type="term" value="C:nucleus"/>
    <property type="evidence" value="ECO:0007669"/>
    <property type="project" value="UniProtKB-SubCell"/>
</dbReference>
<reference evidence="9" key="2">
    <citation type="journal article" date="2023" name="Science">
        <title>Genomic signatures of disease resistance in endangered staghorn corals.</title>
        <authorList>
            <person name="Vollmer S.V."/>
            <person name="Selwyn J.D."/>
            <person name="Despard B.A."/>
            <person name="Roesel C.L."/>
        </authorList>
    </citation>
    <scope>NUCLEOTIDE SEQUENCE</scope>
    <source>
        <strain evidence="9">K2</strain>
    </source>
</reference>
<dbReference type="EMBL" id="JARQWQ010000001">
    <property type="protein sequence ID" value="KAK2574056.1"/>
    <property type="molecule type" value="Genomic_DNA"/>
</dbReference>
<dbReference type="PROSITE" id="PS00027">
    <property type="entry name" value="HOMEOBOX_1"/>
    <property type="match status" value="1"/>
</dbReference>
<feature type="region of interest" description="Disordered" evidence="7">
    <location>
        <begin position="172"/>
        <end position="211"/>
    </location>
</feature>
<name>A0AAD9R770_ACRCE</name>
<dbReference type="SUPFAM" id="SSF46689">
    <property type="entry name" value="Homeodomain-like"/>
    <property type="match status" value="1"/>
</dbReference>
<comment type="caution">
    <text evidence="9">The sequence shown here is derived from an EMBL/GenBank/DDBJ whole genome shotgun (WGS) entry which is preliminary data.</text>
</comment>
<dbReference type="InterPro" id="IPR050848">
    <property type="entry name" value="Homeobox_TF"/>
</dbReference>
<evidence type="ECO:0000256" key="3">
    <source>
        <dbReference type="ARBA" id="ARBA00023155"/>
    </source>
</evidence>
<evidence type="ECO:0000256" key="4">
    <source>
        <dbReference type="ARBA" id="ARBA00023242"/>
    </source>
</evidence>
<evidence type="ECO:0000256" key="1">
    <source>
        <dbReference type="ARBA" id="ARBA00004123"/>
    </source>
</evidence>
<proteinExistence type="predicted"/>
<dbReference type="InterPro" id="IPR009057">
    <property type="entry name" value="Homeodomain-like_sf"/>
</dbReference>